<accession>A0ABW4Q7G8</accession>
<evidence type="ECO:0000313" key="3">
    <source>
        <dbReference type="EMBL" id="MFD1846648.1"/>
    </source>
</evidence>
<dbReference type="Proteomes" id="UP001597307">
    <property type="component" value="Unassembled WGS sequence"/>
</dbReference>
<reference evidence="4" key="1">
    <citation type="journal article" date="2019" name="Int. J. Syst. Evol. Microbiol.">
        <title>The Global Catalogue of Microorganisms (GCM) 10K type strain sequencing project: providing services to taxonomists for standard genome sequencing and annotation.</title>
        <authorList>
            <consortium name="The Broad Institute Genomics Platform"/>
            <consortium name="The Broad Institute Genome Sequencing Center for Infectious Disease"/>
            <person name="Wu L."/>
            <person name="Ma J."/>
        </authorList>
    </citation>
    <scope>NUCLEOTIDE SEQUENCE [LARGE SCALE GENOMIC DNA]</scope>
    <source>
        <strain evidence="4">JCM 11496</strain>
    </source>
</reference>
<dbReference type="EMBL" id="JBHUGA010000021">
    <property type="protein sequence ID" value="MFD1846648.1"/>
    <property type="molecule type" value="Genomic_DNA"/>
</dbReference>
<name>A0ABW4Q7G8_9MICC</name>
<evidence type="ECO:0000256" key="1">
    <source>
        <dbReference type="SAM" id="SignalP"/>
    </source>
</evidence>
<dbReference type="InterPro" id="IPR012347">
    <property type="entry name" value="Ferritin-like"/>
</dbReference>
<feature type="chain" id="PRO_5047108938" evidence="1">
    <location>
        <begin position="20"/>
        <end position="209"/>
    </location>
</feature>
<dbReference type="PANTHER" id="PTHR36933">
    <property type="entry name" value="SLL0788 PROTEIN"/>
    <property type="match status" value="1"/>
</dbReference>
<evidence type="ECO:0000313" key="4">
    <source>
        <dbReference type="Proteomes" id="UP001597307"/>
    </source>
</evidence>
<dbReference type="PANTHER" id="PTHR36933:SF1">
    <property type="entry name" value="SLL0788 PROTEIN"/>
    <property type="match status" value="1"/>
</dbReference>
<sequence>MKRYLFLPALSMAAVIGVAGCSSDTNTPAAGSSASAEQGIAAESGAAVSAEHNHADAMFAQMMIPHHQQAVEMSDLMLAKDNISADISDLASRIKAAQGPEIDVMTSWLEAWDRPVMPEGGMAGHEMGGMGGMDGMLDEDQMADLEAAEGDEAVGLFLESMIEHHDGAVDMAQEEIDNGENPAAIALAETIAETQQAEIKEMEQLLAEL</sequence>
<gene>
    <name evidence="3" type="ORF">ACFSFX_08565</name>
</gene>
<keyword evidence="4" id="KW-1185">Reference proteome</keyword>
<dbReference type="Gene3D" id="1.20.1260.10">
    <property type="match status" value="1"/>
</dbReference>
<feature type="domain" description="DUF305" evidence="2">
    <location>
        <begin position="56"/>
        <end position="206"/>
    </location>
</feature>
<dbReference type="InterPro" id="IPR005183">
    <property type="entry name" value="DUF305_CopM-like"/>
</dbReference>
<dbReference type="PROSITE" id="PS51257">
    <property type="entry name" value="PROKAR_LIPOPROTEIN"/>
    <property type="match status" value="1"/>
</dbReference>
<evidence type="ECO:0000259" key="2">
    <source>
        <dbReference type="Pfam" id="PF03713"/>
    </source>
</evidence>
<dbReference type="RefSeq" id="WP_343878502.1">
    <property type="nucleotide sequence ID" value="NZ_BAAAIJ010000020.1"/>
</dbReference>
<feature type="signal peptide" evidence="1">
    <location>
        <begin position="1"/>
        <end position="19"/>
    </location>
</feature>
<comment type="caution">
    <text evidence="3">The sequence shown here is derived from an EMBL/GenBank/DDBJ whole genome shotgun (WGS) entry which is preliminary data.</text>
</comment>
<organism evidence="3 4">
    <name type="scientific">Arthrobacter flavus</name>
    <dbReference type="NCBI Taxonomy" id="95172"/>
    <lineage>
        <taxon>Bacteria</taxon>
        <taxon>Bacillati</taxon>
        <taxon>Actinomycetota</taxon>
        <taxon>Actinomycetes</taxon>
        <taxon>Micrococcales</taxon>
        <taxon>Micrococcaceae</taxon>
        <taxon>Arthrobacter</taxon>
    </lineage>
</organism>
<keyword evidence="1" id="KW-0732">Signal</keyword>
<proteinExistence type="predicted"/>
<protein>
    <submittedName>
        <fullName evidence="3">DUF305 domain-containing protein</fullName>
    </submittedName>
</protein>
<dbReference type="Pfam" id="PF03713">
    <property type="entry name" value="DUF305"/>
    <property type="match status" value="1"/>
</dbReference>